<evidence type="ECO:0008006" key="5">
    <source>
        <dbReference type="Google" id="ProtNLM"/>
    </source>
</evidence>
<dbReference type="EMBL" id="CP002582">
    <property type="protein sequence ID" value="ADZ84161.1"/>
    <property type="molecule type" value="Genomic_DNA"/>
</dbReference>
<feature type="transmembrane region" description="Helical" evidence="2">
    <location>
        <begin position="30"/>
        <end position="47"/>
    </location>
</feature>
<gene>
    <name evidence="3" type="ordered locus">Clole_2455</name>
</gene>
<organism evidence="3 4">
    <name type="scientific">Cellulosilyticum lentocellum (strain ATCC 49066 / DSM 5427 / NCIMB 11756 / RHM5)</name>
    <name type="common">Clostridium lentocellum</name>
    <dbReference type="NCBI Taxonomy" id="642492"/>
    <lineage>
        <taxon>Bacteria</taxon>
        <taxon>Bacillati</taxon>
        <taxon>Bacillota</taxon>
        <taxon>Clostridia</taxon>
        <taxon>Lachnospirales</taxon>
        <taxon>Cellulosilyticaceae</taxon>
        <taxon>Cellulosilyticum</taxon>
    </lineage>
</organism>
<keyword evidence="1" id="KW-0175">Coiled coil</keyword>
<protein>
    <recommendedName>
        <fullName evidence="5">MgtE intracellular region</fullName>
    </recommendedName>
</protein>
<keyword evidence="2" id="KW-0472">Membrane</keyword>
<dbReference type="AlphaFoldDB" id="F2JGR9"/>
<sequence length="241" mass="27653">MGQETKEKKIQEVNNDIPPFKPKKRKKKKWLFIGLIFIILVAAGFIFRKPLINFLRTIPVVSKLVPSATDSESALSKEELLIQYEKQKQDILTLEEKINALEETNKDLQTRNVTLKEYENKYEDFLKQKEAWDQSIVENNPELFIEQFEKIYPETAAELYKTLKGEAINTKEQQALAKAVGEMDEDQAAKALEVLLTTDSELVQTIMKEMKDERKSLILSSMTSEGAATVIKLISPEINNQ</sequence>
<evidence type="ECO:0000313" key="3">
    <source>
        <dbReference type="EMBL" id="ADZ84161.1"/>
    </source>
</evidence>
<dbReference type="STRING" id="642492.Clole_2455"/>
<proteinExistence type="predicted"/>
<dbReference type="KEGG" id="cle:Clole_2455"/>
<evidence type="ECO:0000256" key="2">
    <source>
        <dbReference type="SAM" id="Phobius"/>
    </source>
</evidence>
<accession>F2JGR9</accession>
<evidence type="ECO:0000313" key="4">
    <source>
        <dbReference type="Proteomes" id="UP000008467"/>
    </source>
</evidence>
<name>F2JGR9_CELLD</name>
<dbReference type="SUPFAM" id="SSF158791">
    <property type="entry name" value="MgtE N-terminal domain-like"/>
    <property type="match status" value="1"/>
</dbReference>
<dbReference type="RefSeq" id="WP_013657454.1">
    <property type="nucleotide sequence ID" value="NC_015275.1"/>
</dbReference>
<dbReference type="HOGENOM" id="CLU_1150251_0_0_9"/>
<keyword evidence="4" id="KW-1185">Reference proteome</keyword>
<keyword evidence="2" id="KW-1133">Transmembrane helix</keyword>
<evidence type="ECO:0000256" key="1">
    <source>
        <dbReference type="SAM" id="Coils"/>
    </source>
</evidence>
<reference evidence="3 4" key="1">
    <citation type="journal article" date="2011" name="J. Bacteriol.">
        <title>Complete genome sequence of the cellulose-degrading bacterium Cellulosilyticum lentocellum.</title>
        <authorList>
            <consortium name="US DOE Joint Genome Institute"/>
            <person name="Miller D.A."/>
            <person name="Suen G."/>
            <person name="Bruce D."/>
            <person name="Copeland A."/>
            <person name="Cheng J.F."/>
            <person name="Detter C."/>
            <person name="Goodwin L.A."/>
            <person name="Han C.S."/>
            <person name="Hauser L.J."/>
            <person name="Land M.L."/>
            <person name="Lapidus A."/>
            <person name="Lucas S."/>
            <person name="Meincke L."/>
            <person name="Pitluck S."/>
            <person name="Tapia R."/>
            <person name="Teshima H."/>
            <person name="Woyke T."/>
            <person name="Fox B.G."/>
            <person name="Angert E.R."/>
            <person name="Currie C.R."/>
        </authorList>
    </citation>
    <scope>NUCLEOTIDE SEQUENCE [LARGE SCALE GENOMIC DNA]</scope>
    <source>
        <strain evidence="4">ATCC 49066 / DSM 5427 / NCIMB 11756 / RHM5</strain>
    </source>
</reference>
<feature type="coiled-coil region" evidence="1">
    <location>
        <begin position="77"/>
        <end position="135"/>
    </location>
</feature>
<keyword evidence="2" id="KW-0812">Transmembrane</keyword>
<dbReference type="Proteomes" id="UP000008467">
    <property type="component" value="Chromosome"/>
</dbReference>